<keyword evidence="8" id="KW-0804">Transcription</keyword>
<evidence type="ECO:0000313" key="14">
    <source>
        <dbReference type="Proteomes" id="UP000472274"/>
    </source>
</evidence>
<accession>A0A674JJC8</accession>
<evidence type="ECO:0000259" key="12">
    <source>
        <dbReference type="PROSITE" id="PS50157"/>
    </source>
</evidence>
<feature type="domain" description="C2H2-type" evidence="12">
    <location>
        <begin position="270"/>
        <end position="297"/>
    </location>
</feature>
<feature type="domain" description="C2H2-type" evidence="12">
    <location>
        <begin position="466"/>
        <end position="493"/>
    </location>
</feature>
<evidence type="ECO:0000256" key="5">
    <source>
        <dbReference type="ARBA" id="ARBA00022771"/>
    </source>
</evidence>
<dbReference type="SMART" id="SM00355">
    <property type="entry name" value="ZnF_C2H2"/>
    <property type="match status" value="9"/>
</dbReference>
<dbReference type="GO" id="GO:0000981">
    <property type="term" value="F:DNA-binding transcription factor activity, RNA polymerase II-specific"/>
    <property type="evidence" value="ECO:0007669"/>
    <property type="project" value="TreeGrafter"/>
</dbReference>
<dbReference type="AlphaFoldDB" id="A0A674JJC8"/>
<dbReference type="InParanoid" id="A0A674JJC8"/>
<evidence type="ECO:0000256" key="3">
    <source>
        <dbReference type="ARBA" id="ARBA00022723"/>
    </source>
</evidence>
<dbReference type="Gene3D" id="3.30.160.60">
    <property type="entry name" value="Classic Zinc Finger"/>
    <property type="match status" value="10"/>
</dbReference>
<evidence type="ECO:0000256" key="11">
    <source>
        <dbReference type="SAM" id="MobiDB-lite"/>
    </source>
</evidence>
<protein>
    <recommendedName>
        <fullName evidence="12">C2H2-type domain-containing protein</fullName>
    </recommendedName>
</protein>
<reference evidence="13" key="2">
    <citation type="submission" date="2025-09" db="UniProtKB">
        <authorList>
            <consortium name="Ensembl"/>
        </authorList>
    </citation>
    <scope>IDENTIFICATION</scope>
</reference>
<dbReference type="PANTHER" id="PTHR24394:SF48">
    <property type="entry name" value="ZINC FINGER PROTEIN 771"/>
    <property type="match status" value="1"/>
</dbReference>
<keyword evidence="14" id="KW-1185">Reference proteome</keyword>
<evidence type="ECO:0000256" key="9">
    <source>
        <dbReference type="ARBA" id="ARBA00023242"/>
    </source>
</evidence>
<dbReference type="InterPro" id="IPR013087">
    <property type="entry name" value="Znf_C2H2_type"/>
</dbReference>
<evidence type="ECO:0000256" key="4">
    <source>
        <dbReference type="ARBA" id="ARBA00022737"/>
    </source>
</evidence>
<feature type="domain" description="C2H2-type" evidence="12">
    <location>
        <begin position="242"/>
        <end position="269"/>
    </location>
</feature>
<evidence type="ECO:0000256" key="6">
    <source>
        <dbReference type="ARBA" id="ARBA00022833"/>
    </source>
</evidence>
<feature type="domain" description="C2H2-type" evidence="12">
    <location>
        <begin position="354"/>
        <end position="381"/>
    </location>
</feature>
<dbReference type="Proteomes" id="UP000472274">
    <property type="component" value="Unplaced"/>
</dbReference>
<evidence type="ECO:0000256" key="10">
    <source>
        <dbReference type="PROSITE-ProRule" id="PRU00042"/>
    </source>
</evidence>
<dbReference type="Pfam" id="PF00096">
    <property type="entry name" value="zf-C2H2"/>
    <property type="match status" value="9"/>
</dbReference>
<dbReference type="SUPFAM" id="SSF57667">
    <property type="entry name" value="beta-beta-alpha zinc fingers"/>
    <property type="match status" value="5"/>
</dbReference>
<reference evidence="13" key="1">
    <citation type="submission" date="2025-08" db="UniProtKB">
        <authorList>
            <consortium name="Ensembl"/>
        </authorList>
    </citation>
    <scope>IDENTIFICATION</scope>
</reference>
<dbReference type="GO" id="GO:0008270">
    <property type="term" value="F:zinc ion binding"/>
    <property type="evidence" value="ECO:0007669"/>
    <property type="project" value="UniProtKB-KW"/>
</dbReference>
<name>A0A674JJC8_9SAUR</name>
<evidence type="ECO:0000313" key="13">
    <source>
        <dbReference type="Ensembl" id="ENSTMTP00000021420.1"/>
    </source>
</evidence>
<sequence length="521" mass="58845">MRPWCQNLRHILNHPHPTPLPSKGEKSCIVLSVLFHGLAQNPSSPSSLVTPPAMWRALGSAGLEIGRGLTLELSVHHNSPHLPRCLPPLRGLSDHVLAESNCSVGAALVCWFSLGAIPLFLPSTMTPVWIVSLPAGDERVSETEEGNQQQEVPGHRESQGTFLGRAEGNFSQCLEQGQAWGNWQSSERLLRNHSREQMDESFICGKGYRDPTAHHITPKEDKHYLCLGYGKGFFLRPQFKPTQCLEGRNCLNWKSTLITHQAIHTGERPHKCLICGKSFVWRSALLRHQRKHTGERPHKCLECGKSFVERSGLAKHQIIHTGEKSHKCLDCGKSFTQRSNLMEHQRIHTGDRPHKCLDCGKSFIQRSALLKHQAIHTGERPHKCLICEKSFIQKSTLLIHQAIHTGERPHKCLDCGKSFIQRSALLIHQAIHTGVRPHKCLICGRGFIRRSDLVKHEEIHTGERPHKCLDCGKSFVRRSNLLVHQKIHTGERLHQCLDCGKSFIRRSDLVKHQAIHTRGRP</sequence>
<dbReference type="GeneTree" id="ENSGT00940000156207"/>
<keyword evidence="5 10" id="KW-0863">Zinc-finger</keyword>
<comment type="similarity">
    <text evidence="2">Belongs to the krueppel C2H2-type zinc-finger protein family.</text>
</comment>
<feature type="domain" description="C2H2-type" evidence="12">
    <location>
        <begin position="298"/>
        <end position="325"/>
    </location>
</feature>
<dbReference type="PROSITE" id="PS00028">
    <property type="entry name" value="ZINC_FINGER_C2H2_1"/>
    <property type="match status" value="9"/>
</dbReference>
<feature type="domain" description="C2H2-type" evidence="12">
    <location>
        <begin position="382"/>
        <end position="409"/>
    </location>
</feature>
<dbReference type="PROSITE" id="PS50157">
    <property type="entry name" value="ZINC_FINGER_C2H2_2"/>
    <property type="match status" value="10"/>
</dbReference>
<dbReference type="FunFam" id="3.30.160.60:FF:002063">
    <property type="entry name" value="RB associated KRAB zinc finger"/>
    <property type="match status" value="1"/>
</dbReference>
<evidence type="ECO:0000256" key="8">
    <source>
        <dbReference type="ARBA" id="ARBA00023163"/>
    </source>
</evidence>
<feature type="domain" description="C2H2-type" evidence="12">
    <location>
        <begin position="410"/>
        <end position="437"/>
    </location>
</feature>
<keyword evidence="9" id="KW-0539">Nucleus</keyword>
<feature type="region of interest" description="Disordered" evidence="11">
    <location>
        <begin position="139"/>
        <end position="161"/>
    </location>
</feature>
<dbReference type="GO" id="GO:0003677">
    <property type="term" value="F:DNA binding"/>
    <property type="evidence" value="ECO:0007669"/>
    <property type="project" value="UniProtKB-KW"/>
</dbReference>
<keyword evidence="4" id="KW-0677">Repeat</keyword>
<keyword evidence="7" id="KW-0805">Transcription regulation</keyword>
<keyword evidence="6" id="KW-0862">Zinc</keyword>
<feature type="domain" description="C2H2-type" evidence="12">
    <location>
        <begin position="438"/>
        <end position="465"/>
    </location>
</feature>
<evidence type="ECO:0000256" key="7">
    <source>
        <dbReference type="ARBA" id="ARBA00023015"/>
    </source>
</evidence>
<dbReference type="FunFam" id="3.30.160.60:FF:000506">
    <property type="entry name" value="Zinc finger protein 23"/>
    <property type="match status" value="1"/>
</dbReference>
<dbReference type="GO" id="GO:0005634">
    <property type="term" value="C:nucleus"/>
    <property type="evidence" value="ECO:0007669"/>
    <property type="project" value="UniProtKB-SubCell"/>
</dbReference>
<dbReference type="PANTHER" id="PTHR24394">
    <property type="entry name" value="ZINC FINGER PROTEIN"/>
    <property type="match status" value="1"/>
</dbReference>
<dbReference type="FunFam" id="3.30.160.60:FF:000295">
    <property type="entry name" value="zinc finger protein 19"/>
    <property type="match status" value="2"/>
</dbReference>
<evidence type="ECO:0000256" key="1">
    <source>
        <dbReference type="ARBA" id="ARBA00004123"/>
    </source>
</evidence>
<comment type="subcellular location">
    <subcellularLocation>
        <location evidence="1">Nucleus</location>
    </subcellularLocation>
</comment>
<proteinExistence type="inferred from homology"/>
<feature type="domain" description="C2H2-type" evidence="12">
    <location>
        <begin position="494"/>
        <end position="521"/>
    </location>
</feature>
<dbReference type="InterPro" id="IPR036236">
    <property type="entry name" value="Znf_C2H2_sf"/>
</dbReference>
<dbReference type="FunFam" id="3.30.160.60:FF:000358">
    <property type="entry name" value="zinc finger protein 24"/>
    <property type="match status" value="2"/>
</dbReference>
<evidence type="ECO:0000256" key="2">
    <source>
        <dbReference type="ARBA" id="ARBA00006991"/>
    </source>
</evidence>
<organism evidence="13 14">
    <name type="scientific">Terrapene triunguis</name>
    <name type="common">Three-toed box turtle</name>
    <dbReference type="NCBI Taxonomy" id="2587831"/>
    <lineage>
        <taxon>Eukaryota</taxon>
        <taxon>Metazoa</taxon>
        <taxon>Chordata</taxon>
        <taxon>Craniata</taxon>
        <taxon>Vertebrata</taxon>
        <taxon>Euteleostomi</taxon>
        <taxon>Archelosauria</taxon>
        <taxon>Testudinata</taxon>
        <taxon>Testudines</taxon>
        <taxon>Cryptodira</taxon>
        <taxon>Durocryptodira</taxon>
        <taxon>Testudinoidea</taxon>
        <taxon>Emydidae</taxon>
        <taxon>Terrapene</taxon>
    </lineage>
</organism>
<keyword evidence="3" id="KW-0479">Metal-binding</keyword>
<feature type="domain" description="C2H2-type" evidence="12">
    <location>
        <begin position="326"/>
        <end position="353"/>
    </location>
</feature>
<dbReference type="FunFam" id="3.30.160.60:FF:002343">
    <property type="entry name" value="Zinc finger protein 33A"/>
    <property type="match status" value="3"/>
</dbReference>
<dbReference type="Ensembl" id="ENSTMTT00000022182.1">
    <property type="protein sequence ID" value="ENSTMTP00000021420.1"/>
    <property type="gene ID" value="ENSTMTG00000015649.1"/>
</dbReference>